<organism evidence="11 12">
    <name type="scientific">Aggregatibacter segnis</name>
    <dbReference type="NCBI Taxonomy" id="739"/>
    <lineage>
        <taxon>Bacteria</taxon>
        <taxon>Pseudomonadati</taxon>
        <taxon>Pseudomonadota</taxon>
        <taxon>Gammaproteobacteria</taxon>
        <taxon>Pasteurellales</taxon>
        <taxon>Pasteurellaceae</taxon>
        <taxon>Aggregatibacter</taxon>
    </lineage>
</organism>
<dbReference type="InterPro" id="IPR045865">
    <property type="entry name" value="ACT-like_dom_sf"/>
</dbReference>
<keyword evidence="6 8" id="KW-0511">Multifunctional enzyme</keyword>
<comment type="cofactor">
    <cofactor evidence="8">
        <name>Mg(2+)</name>
        <dbReference type="ChEBI" id="CHEBI:18420"/>
    </cofactor>
</comment>
<dbReference type="AlphaFoldDB" id="A0A8B2U5C2"/>
<dbReference type="SUPFAM" id="SSF81593">
    <property type="entry name" value="Nucleotidyltransferase substrate binding subunit/domain"/>
    <property type="match status" value="1"/>
</dbReference>
<comment type="similarity">
    <text evidence="8">Belongs to the GlnD family.</text>
</comment>
<dbReference type="CDD" id="cd05401">
    <property type="entry name" value="NT_GlnE_GlnD_like"/>
    <property type="match status" value="1"/>
</dbReference>
<gene>
    <name evidence="8" type="primary">glnD</name>
    <name evidence="11" type="ORF">DPV83_09160</name>
</gene>
<dbReference type="InterPro" id="IPR002912">
    <property type="entry name" value="ACT_dom"/>
</dbReference>
<dbReference type="PANTHER" id="PTHR47320">
    <property type="entry name" value="BIFUNCTIONAL URIDYLYLTRANSFERASE/URIDYLYL-REMOVING ENZYME"/>
    <property type="match status" value="1"/>
</dbReference>
<dbReference type="EC" id="2.7.7.59" evidence="8"/>
<dbReference type="InterPro" id="IPR010043">
    <property type="entry name" value="UTase/UR"/>
</dbReference>
<dbReference type="InterPro" id="IPR003607">
    <property type="entry name" value="HD/PDEase_dom"/>
</dbReference>
<dbReference type="EC" id="3.1.4.-" evidence="8"/>
<dbReference type="RefSeq" id="WP_111297000.1">
    <property type="nucleotide sequence ID" value="NZ_QEPM01000008.1"/>
</dbReference>
<evidence type="ECO:0000256" key="6">
    <source>
        <dbReference type="ARBA" id="ARBA00023268"/>
    </source>
</evidence>
<dbReference type="GO" id="GO:0008773">
    <property type="term" value="F:[protein-PII] uridylyltransferase activity"/>
    <property type="evidence" value="ECO:0007669"/>
    <property type="project" value="UniProtKB-UniRule"/>
</dbReference>
<keyword evidence="2 8" id="KW-0548">Nucleotidyltransferase</keyword>
<comment type="activity regulation">
    <text evidence="8">Uridylyltransferase (UTase) activity is inhibited by glutamine, while glutamine activates uridylyl-removing (UR) activity.</text>
</comment>
<dbReference type="CDD" id="cd04899">
    <property type="entry name" value="ACT_ACR-UUR-like_2"/>
    <property type="match status" value="1"/>
</dbReference>
<dbReference type="CDD" id="cd04900">
    <property type="entry name" value="ACT_UUR-like_1"/>
    <property type="match status" value="1"/>
</dbReference>
<comment type="catalytic activity">
    <reaction evidence="8">
        <text>[protein-PII]-L-tyrosine + UTP = [protein-PII]-uridylyl-L-tyrosine + diphosphate</text>
        <dbReference type="Rhea" id="RHEA:13673"/>
        <dbReference type="Rhea" id="RHEA-COMP:12147"/>
        <dbReference type="Rhea" id="RHEA-COMP:12148"/>
        <dbReference type="ChEBI" id="CHEBI:33019"/>
        <dbReference type="ChEBI" id="CHEBI:46398"/>
        <dbReference type="ChEBI" id="CHEBI:46858"/>
        <dbReference type="ChEBI" id="CHEBI:90602"/>
        <dbReference type="EC" id="2.7.7.59"/>
    </reaction>
</comment>
<dbReference type="Pfam" id="PF08335">
    <property type="entry name" value="GlnD_UR_UTase"/>
    <property type="match status" value="1"/>
</dbReference>
<evidence type="ECO:0000256" key="8">
    <source>
        <dbReference type="HAMAP-Rule" id="MF_00277"/>
    </source>
</evidence>
<dbReference type="SMART" id="SM00471">
    <property type="entry name" value="HDc"/>
    <property type="match status" value="1"/>
</dbReference>
<comment type="domain">
    <text evidence="8">Has four distinct domains: an N-terminal nucleotidyltransferase (NT) domain responsible for UTase activity, a central HD domain that encodes UR activity, and two C-terminal ACT domains that seem to have a role in glutamine sensing.</text>
</comment>
<evidence type="ECO:0000256" key="7">
    <source>
        <dbReference type="ARBA" id="ARBA00047968"/>
    </source>
</evidence>
<dbReference type="PANTHER" id="PTHR47320:SF1">
    <property type="entry name" value="BIFUNCTIONAL URIDYLYLTRANSFERASE_URIDYLYL-REMOVING ENZYME"/>
    <property type="match status" value="1"/>
</dbReference>
<dbReference type="SUPFAM" id="SSF81301">
    <property type="entry name" value="Nucleotidyltransferase"/>
    <property type="match status" value="1"/>
</dbReference>
<protein>
    <recommendedName>
        <fullName evidence="8">Bifunctional uridylyltransferase/uridylyl-removing enzyme</fullName>
        <shortName evidence="8">UTase/UR</shortName>
    </recommendedName>
    <alternativeName>
        <fullName evidence="8">Bifunctional [protein-PII] modification enzyme</fullName>
    </alternativeName>
    <alternativeName>
        <fullName evidence="8">Bifunctional nitrogen sensor protein</fullName>
    </alternativeName>
    <domain>
        <recommendedName>
            <fullName evidence="8">[Protein-PII] uridylyltransferase</fullName>
            <shortName evidence="8">PII uridylyltransferase</shortName>
            <shortName evidence="8">UTase</shortName>
            <ecNumber evidence="8">2.7.7.59</ecNumber>
        </recommendedName>
    </domain>
    <domain>
        <recommendedName>
            <fullName evidence="8">[Protein-PII]-UMP uridylyl-removing enzyme</fullName>
            <shortName evidence="8">UR</shortName>
            <ecNumber evidence="8">3.1.4.-</ecNumber>
        </recommendedName>
    </domain>
</protein>
<evidence type="ECO:0000256" key="1">
    <source>
        <dbReference type="ARBA" id="ARBA00022679"/>
    </source>
</evidence>
<dbReference type="Proteomes" id="UP000253998">
    <property type="component" value="Unassembled WGS sequence"/>
</dbReference>
<dbReference type="NCBIfam" id="TIGR01693">
    <property type="entry name" value="UTase_glnD"/>
    <property type="match status" value="1"/>
</dbReference>
<dbReference type="GO" id="GO:0008893">
    <property type="term" value="F:guanosine-3',5'-bis(diphosphate) 3'-diphosphatase activity"/>
    <property type="evidence" value="ECO:0007669"/>
    <property type="project" value="UniProtKB-EC"/>
</dbReference>
<dbReference type="PROSITE" id="PS51671">
    <property type="entry name" value="ACT"/>
    <property type="match status" value="2"/>
</dbReference>
<evidence type="ECO:0000259" key="9">
    <source>
        <dbReference type="PROSITE" id="PS51671"/>
    </source>
</evidence>
<comment type="catalytic activity">
    <reaction evidence="7">
        <text>guanosine 3',5'-bis(diphosphate) + H2O = GDP + diphosphate + H(+)</text>
        <dbReference type="Rhea" id="RHEA:14253"/>
        <dbReference type="ChEBI" id="CHEBI:15377"/>
        <dbReference type="ChEBI" id="CHEBI:15378"/>
        <dbReference type="ChEBI" id="CHEBI:33019"/>
        <dbReference type="ChEBI" id="CHEBI:58189"/>
        <dbReference type="ChEBI" id="CHEBI:77828"/>
        <dbReference type="EC" id="3.1.7.2"/>
    </reaction>
</comment>
<dbReference type="InterPro" id="IPR043519">
    <property type="entry name" value="NT_sf"/>
</dbReference>
<evidence type="ECO:0000256" key="2">
    <source>
        <dbReference type="ARBA" id="ARBA00022695"/>
    </source>
</evidence>
<dbReference type="Gene3D" id="1.10.3210.10">
    <property type="entry name" value="Hypothetical protein af1432"/>
    <property type="match status" value="1"/>
</dbReference>
<keyword evidence="5 8" id="KW-0460">Magnesium</keyword>
<dbReference type="HAMAP" id="MF_00277">
    <property type="entry name" value="PII_uridylyl_transf"/>
    <property type="match status" value="1"/>
</dbReference>
<keyword evidence="4 8" id="KW-0378">Hydrolase</keyword>
<evidence type="ECO:0000313" key="11">
    <source>
        <dbReference type="EMBL" id="RDE69890.1"/>
    </source>
</evidence>
<comment type="caution">
    <text evidence="11">The sequence shown here is derived from an EMBL/GenBank/DDBJ whole genome shotgun (WGS) entry which is preliminary data.</text>
</comment>
<dbReference type="EMBL" id="QEPM01000008">
    <property type="protein sequence ID" value="RDE69890.1"/>
    <property type="molecule type" value="Genomic_DNA"/>
</dbReference>
<keyword evidence="1 8" id="KW-0808">Transferase</keyword>
<keyword evidence="3" id="KW-0677">Repeat</keyword>
<dbReference type="PROSITE" id="PS51831">
    <property type="entry name" value="HD"/>
    <property type="match status" value="1"/>
</dbReference>
<dbReference type="CDD" id="cd00077">
    <property type="entry name" value="HDc"/>
    <property type="match status" value="1"/>
</dbReference>
<evidence type="ECO:0000256" key="3">
    <source>
        <dbReference type="ARBA" id="ARBA00022737"/>
    </source>
</evidence>
<dbReference type="PIRSF" id="PIRSF006288">
    <property type="entry name" value="PII_uridyltransf"/>
    <property type="match status" value="1"/>
</dbReference>
<evidence type="ECO:0000256" key="4">
    <source>
        <dbReference type="ARBA" id="ARBA00022801"/>
    </source>
</evidence>
<proteinExistence type="inferred from homology"/>
<dbReference type="SUPFAM" id="SSF55021">
    <property type="entry name" value="ACT-like"/>
    <property type="match status" value="2"/>
</dbReference>
<evidence type="ECO:0000259" key="10">
    <source>
        <dbReference type="PROSITE" id="PS51831"/>
    </source>
</evidence>
<sequence>MLFPYDTQAELTPSAVKIQRENLKQFELANFDKIAIDQLIANRTAFYDQFLLHLWRHFQFADNPTLSLIAVGGYGRQEMFPLSDLDILILTEQVPTEALQETLGQFVQFLWDCGFNVGQSIRTLAECEAEGMADITVATNLLEARYLIGNQTLFKQLVALVQQPTFWSKTDFCQAKIQEKNERYQRYNNTSYNLEPDIKYSPGGLRDLHLLYWIALRHNGAKNLQEILQAGFIHPAEYALLLKSQQFLFKVRYALHLILKRYDNRLLFDRQLKVSELLGFQGEGNQGVEAMMKQFFQALHSISLLSELLVKHYQEHFLTPHEVVNEQVLDVNFSLINQSICLRHRQCFEQQPESILDLFYYLTQYPQAEIHSSVLRELYLSLEQRQGYLCDLPTAREKFIRLFNQPNAIQRAFFPMHQYGVLTAYLPQWGNIVGLMQFDLFHCYTVDEHILRVMLKLESFLAETSVQTHPICHQIMHQISDRTLLYIAALFHDIAKGRGGAHELLGAEDIREFAALHGFDQRETETMAWLVEQHLLMSVTAQRRDIHDPEIVLSFAERVRNQVRLDYLTCLTIADIVATNETLWNSWKRSLLATLYDYTTQQFTQGLATLLDNQAKAEEHRRLALLEIREKNTALSEQQIEKLWQRCPLDYFLRNSPQQISWHTQLLAEFTGDVLVKVSNRFSAGGTEIFIYTNDRPNLFNKVVSTIGAKKLSIHDAQIITTQDGYVLDSFIVTELDGAELPFDRRRMLEGALMKSLTSETVNKQRLREKHHLAHFHVKTDVRFLNLNKTDQTEMELFALDQAGLLADVSAVFCDLELNLLNAKITTIGEKAEDFFILTNKFGRALDESERSALLMRLLQILN</sequence>
<dbReference type="Pfam" id="PF01966">
    <property type="entry name" value="HD"/>
    <property type="match status" value="1"/>
</dbReference>
<dbReference type="SUPFAM" id="SSF109604">
    <property type="entry name" value="HD-domain/PDEase-like"/>
    <property type="match status" value="1"/>
</dbReference>
<feature type="domain" description="ACT" evidence="9">
    <location>
        <begin position="794"/>
        <end position="863"/>
    </location>
</feature>
<dbReference type="GO" id="GO:0006808">
    <property type="term" value="P:regulation of nitrogen utilization"/>
    <property type="evidence" value="ECO:0007669"/>
    <property type="project" value="UniProtKB-UniRule"/>
</dbReference>
<evidence type="ECO:0000313" key="12">
    <source>
        <dbReference type="Proteomes" id="UP000253998"/>
    </source>
</evidence>
<reference evidence="11 12" key="1">
    <citation type="submission" date="2018-05" db="EMBL/GenBank/DDBJ databases">
        <title>Draft Genome Sequences for a Diverse set of 7 Haemophilus Species.</title>
        <authorList>
            <person name="Nichols M."/>
            <person name="Topaz N."/>
            <person name="Wang X."/>
            <person name="Wang X."/>
            <person name="Boxrud D."/>
        </authorList>
    </citation>
    <scope>NUCLEOTIDE SEQUENCE [LARGE SCALE GENOMIC DNA]</scope>
    <source>
        <strain evidence="11 12">C2001002503</strain>
    </source>
</reference>
<feature type="domain" description="HD" evidence="10">
    <location>
        <begin position="446"/>
        <end position="568"/>
    </location>
</feature>
<feature type="region of interest" description="Uridylyltransferase" evidence="8">
    <location>
        <begin position="1"/>
        <end position="328"/>
    </location>
</feature>
<evidence type="ECO:0000256" key="5">
    <source>
        <dbReference type="ARBA" id="ARBA00022842"/>
    </source>
</evidence>
<comment type="catalytic activity">
    <reaction evidence="8">
        <text>[protein-PII]-uridylyl-L-tyrosine + H2O = [protein-PII]-L-tyrosine + UMP + H(+)</text>
        <dbReference type="Rhea" id="RHEA:48600"/>
        <dbReference type="Rhea" id="RHEA-COMP:12147"/>
        <dbReference type="Rhea" id="RHEA-COMP:12148"/>
        <dbReference type="ChEBI" id="CHEBI:15377"/>
        <dbReference type="ChEBI" id="CHEBI:15378"/>
        <dbReference type="ChEBI" id="CHEBI:46858"/>
        <dbReference type="ChEBI" id="CHEBI:57865"/>
        <dbReference type="ChEBI" id="CHEBI:90602"/>
    </reaction>
</comment>
<feature type="domain" description="ACT" evidence="9">
    <location>
        <begin position="688"/>
        <end position="770"/>
    </location>
</feature>
<dbReference type="GO" id="GO:0008081">
    <property type="term" value="F:phosphoric diester hydrolase activity"/>
    <property type="evidence" value="ECO:0007669"/>
    <property type="project" value="UniProtKB-UniRule"/>
</dbReference>
<name>A0A8B2U5C2_9PAST</name>
<dbReference type="NCBIfam" id="NF002487">
    <property type="entry name" value="PRK01759.1"/>
    <property type="match status" value="1"/>
</dbReference>
<dbReference type="InterPro" id="IPR013546">
    <property type="entry name" value="PII_UdlTrfase/GS_AdlTrfase"/>
</dbReference>
<dbReference type="InterPro" id="IPR006674">
    <property type="entry name" value="HD_domain"/>
</dbReference>
<accession>A0A8B2U5C2</accession>
<comment type="function">
    <text evidence="8">Modifies, by uridylylation and deuridylylation, the PII regulatory proteins (GlnB and homologs), in response to the nitrogen status of the cell that GlnD senses through the glutamine level. Under low glutamine levels, catalyzes the conversion of the PII proteins and UTP to PII-UMP and PPi, while under higher glutamine levels, GlnD hydrolyzes PII-UMP to PII and UMP (deuridylylation). Thus, controls uridylylation state and activity of the PII proteins, and plays an important role in the regulation of nitrogen metabolism.</text>
</comment>
<feature type="region of interest" description="Uridylyl-removing" evidence="8">
    <location>
        <begin position="329"/>
        <end position="687"/>
    </location>
</feature>